<keyword evidence="10" id="KW-0943">RNA-mediated gene silencing</keyword>
<sequence>MEMSQCSIYFYYECFLISLQCTAATRHWFFLVSSEWSWFDVGVAAFAAMAPIDVTILKVKDPSHFWAKEVPGPNSSIQAAEFVQLSEEIKEYCKHEQFLNMHTYNPKKGEVYLVRKMDGDQWYRARVTSIIQRKHLAEASCFLLDFGETIKLPTNRLRDIPPHFLKLPFQAREYCLYGIVPLSLKVSFDEDKATMQPAAKWDTAAVEYFDELLIGKSAKVDIHRAREDGVSLVTLFVSIDQQQMNVNEDLLRLNFCARIEEPLAVEVTAPRTPEGRPSSGASESSTPPARSPTSLSPKSADKTEGAAARRKPINAAMSLSAEARDGKTKLTLRDYFGLPPLKQDQLKTHATLSTTSTRSLEEDTPSQQMESSVPLVKGTHPNQSSGKLSFAGRELASKSSVQNLPVSSGRNLDSPSVTSTVSSVLKTTEGSPQQTSPSWGDADKLRSSVSSTREVLARLQAIKERSKNLGASQEQPAALRSVQDGCRHTASDKPRHELLQPASRSPQETHQQTTPITPSASLNTKQLPADAPRPKSKSSSPVKNLLTTASGATRLPFAVDGRFTLSAEELEVRAVTPPKTLPSPARQELRKSRPGETSSDPDCYSSSSDEPNQHMPSVMPQSKVIGQRLLKQISLASDQSPASDLQEGLYSHIKKTSGILVHGDRPPRPMISVEQAPFPDSIRKKLSQLGFPSPSDIQAYSWPIILRGTDMVGVSAPRTGKSLAFLLPLITQSLQPSTYSSLPPGNGPLVIIVCPRWRKAAEVYDQCCKFLPTQRGSKVILIHGAGSEEQQEVQLLNGCSILVATLPCLLRMLQDDHTSLNRLSHLVLDDADILCEDFTDKVKELMSEYATVLSRPNSQRTAPRQLLLFSSHWTMGLGSFVRAYMADPVVVIASTLEAAVYARVGQVVLRQEPSERDGFLRGLLDSDSPTQARRTVIFANTKDQAKHLQEVLLGGFSQYALLAFRGMPQHHLESVKEEWCAHQRSNSQLILVCTDNVIQELGITSANTVVHYDFPPSKQKFGLRLSCMTDHYASQLEEAKVSDCRSILLISKDDTALIPGLANLLKRCSFAIPTQLNLDAAVQEKEESKKWKPLCHQLKAFGECGNGSSCVGRHEMFADVDTPGCNAKHIPLPSAGIAKILVTHVVNATNFYARLLEHRSTEASNPVALPTTHLDLAFEMASWFSDPAHRVSCDSPVASDLCGLEDGCHVFHRVRVQRSKRGGSALFEEEKEVQFVDQGRIERVPVNKLLKLPDHLHSKPYQAVEIYVCRVKPVDGDTEWTTQAGFFVHDKIHDKQLEGKITLSLGNVLWLDPVVQRVHLPSIKTTVNAHNVRQELLQEGFAVDNPEHITKLRKKCEGKVVLPDMVMPSALEQRSQPMLLPDPIYLSPSDDYYLVYVSSVHTPGCLYLQLTKFSERLDKLMEEINAKLSDKKAPPLPQDWHPRVGEVCLAKFHEDNRWNRVQIIDVLGDDRYEIFYLDYGDREEVAKDWLHPAWNNILMLPFQAIQCSLTNISPTQDPWSDAAGDALWDMCLEGDNKKLLMAKIISEVGSESESRQVGSSAYEIELYDTSSERDVVIGQELVHAGHAVGNEAFLQNMFPTAAVDDATEPPLSTEIGNMLSHLCLQLYLTKNEYDQLEVASQINELITTLSQSECSTEVDVTPLCRLVASGRCKRATESLAASLALVCFKSAKNCEMMCRCGGLKELCELLLKTEDVSLQEYISYILMLSSGNQRSIREYGGINALCRILETPATVDILNQASAALAALVADNSKNQCAVNEAGGLGTVCRLLSTMKNEDCHMNLLRALSKMAANGGTRDMIREEGGLLTLCDLLWDTMDSPTVHLLVQALASLSCNNPRNLEVMADLALMDCVEGQLMCMSHSETTHRLLVTLHIRLIEHSKTQTDQSDYIYQPGNQSGCTASQLTTGAATTANLSGPTPSPNHKPQPVSKVISIEEVTETRKKLEVEKDDDALADMPPLEIDAAHVLPKVHPKVLWSQRSNSVVLSVQLRGVLTFDLDVTSTSVSFSTILDETNYTFSLDLYSRVRTPEHTAVTLGSEVLITLYKETVGTSWSRLTASKAKLAFVGVDFERWTLEDTDSDDDIAQRFGIKKKPPLPHRPKTRPSQSGIPIASVPELDTSESSDSYLEVSDSEEDAEFGFASDHSDTVDQPPSS</sequence>
<dbReference type="GO" id="GO:0051321">
    <property type="term" value="P:meiotic cell cycle"/>
    <property type="evidence" value="ECO:0007669"/>
    <property type="project" value="UniProtKB-KW"/>
</dbReference>
<dbReference type="InterPro" id="IPR008978">
    <property type="entry name" value="HSP20-like_chaperone"/>
</dbReference>
<feature type="compositionally biased region" description="Low complexity" evidence="14">
    <location>
        <begin position="348"/>
        <end position="358"/>
    </location>
</feature>
<feature type="compositionally biased region" description="Low complexity" evidence="14">
    <location>
        <begin position="598"/>
        <end position="609"/>
    </location>
</feature>
<dbReference type="GO" id="GO:0003676">
    <property type="term" value="F:nucleic acid binding"/>
    <property type="evidence" value="ECO:0007669"/>
    <property type="project" value="InterPro"/>
</dbReference>
<dbReference type="PANTHER" id="PTHR22655:SF2">
    <property type="entry name" value="ATP-DEPENDENT RNA HELICASE TDRD12-RELATED"/>
    <property type="match status" value="1"/>
</dbReference>
<dbReference type="PROSITE" id="PS50304">
    <property type="entry name" value="TUDOR"/>
    <property type="match status" value="2"/>
</dbReference>
<dbReference type="InterPro" id="IPR007052">
    <property type="entry name" value="CS_dom"/>
</dbReference>
<gene>
    <name evidence="20" type="primary">LOC110983278</name>
</gene>
<feature type="compositionally biased region" description="Polar residues" evidence="14">
    <location>
        <begin position="429"/>
        <end position="438"/>
    </location>
</feature>
<evidence type="ECO:0000313" key="20">
    <source>
        <dbReference type="RefSeq" id="XP_022098100.1"/>
    </source>
</evidence>
<dbReference type="InterPro" id="IPR000225">
    <property type="entry name" value="Armadillo"/>
</dbReference>
<feature type="compositionally biased region" description="Polar residues" evidence="14">
    <location>
        <begin position="279"/>
        <end position="297"/>
    </location>
</feature>
<dbReference type="GO" id="GO:0031047">
    <property type="term" value="P:regulatory ncRNA-mediated gene silencing"/>
    <property type="evidence" value="ECO:0007669"/>
    <property type="project" value="UniProtKB-KW"/>
</dbReference>
<evidence type="ECO:0000256" key="1">
    <source>
        <dbReference type="ARBA" id="ARBA00012552"/>
    </source>
</evidence>
<keyword evidence="9" id="KW-0744">Spermatogenesis</keyword>
<dbReference type="SUPFAM" id="SSF63748">
    <property type="entry name" value="Tudor/PWWP/MBT"/>
    <property type="match status" value="3"/>
</dbReference>
<dbReference type="PANTHER" id="PTHR22655">
    <property type="entry name" value="ATP-DEPENDENT RNA HELICASE TDRD12-RELATED"/>
    <property type="match status" value="1"/>
</dbReference>
<dbReference type="FunFam" id="2.30.30.140:FF:000018">
    <property type="entry name" value="Serine/threonine-protein kinase 31"/>
    <property type="match status" value="1"/>
</dbReference>
<dbReference type="SUPFAM" id="SSF48371">
    <property type="entry name" value="ARM repeat"/>
    <property type="match status" value="1"/>
</dbReference>
<evidence type="ECO:0000256" key="2">
    <source>
        <dbReference type="ARBA" id="ARBA00022473"/>
    </source>
</evidence>
<protein>
    <recommendedName>
        <fullName evidence="1">RNA helicase</fullName>
        <ecNumber evidence="1">3.6.4.13</ecNumber>
    </recommendedName>
</protein>
<dbReference type="InterPro" id="IPR002999">
    <property type="entry name" value="Tudor"/>
</dbReference>
<evidence type="ECO:0000256" key="4">
    <source>
        <dbReference type="ARBA" id="ARBA00022741"/>
    </source>
</evidence>
<evidence type="ECO:0000256" key="10">
    <source>
        <dbReference type="ARBA" id="ARBA00023158"/>
    </source>
</evidence>
<keyword evidence="7" id="KW-0347">Helicase</keyword>
<evidence type="ECO:0000256" key="9">
    <source>
        <dbReference type="ARBA" id="ARBA00022871"/>
    </source>
</evidence>
<feature type="domain" description="Tudor" evidence="15">
    <location>
        <begin position="105"/>
        <end position="167"/>
    </location>
</feature>
<dbReference type="GO" id="GO:0042078">
    <property type="term" value="P:germ-line stem cell division"/>
    <property type="evidence" value="ECO:0007669"/>
    <property type="project" value="TreeGrafter"/>
</dbReference>
<feature type="region of interest" description="Disordered" evidence="14">
    <location>
        <begin position="467"/>
        <end position="544"/>
    </location>
</feature>
<evidence type="ECO:0000256" key="8">
    <source>
        <dbReference type="ARBA" id="ARBA00022840"/>
    </source>
</evidence>
<feature type="compositionally biased region" description="Polar residues" evidence="14">
    <location>
        <begin position="400"/>
        <end position="415"/>
    </location>
</feature>
<organism evidence="19 20">
    <name type="scientific">Acanthaster planci</name>
    <name type="common">Crown-of-thorns starfish</name>
    <dbReference type="NCBI Taxonomy" id="133434"/>
    <lineage>
        <taxon>Eukaryota</taxon>
        <taxon>Metazoa</taxon>
        <taxon>Echinodermata</taxon>
        <taxon>Eleutherozoa</taxon>
        <taxon>Asterozoa</taxon>
        <taxon>Asteroidea</taxon>
        <taxon>Valvatacea</taxon>
        <taxon>Valvatida</taxon>
        <taxon>Acanthasteridae</taxon>
        <taxon>Acanthaster</taxon>
    </lineage>
</organism>
<dbReference type="Gene3D" id="2.60.40.790">
    <property type="match status" value="1"/>
</dbReference>
<feature type="compositionally biased region" description="Basic residues" evidence="14">
    <location>
        <begin position="2109"/>
        <end position="2122"/>
    </location>
</feature>
<keyword evidence="2" id="KW-0217">Developmental protein</keyword>
<comment type="catalytic activity">
    <reaction evidence="12">
        <text>ATP + H2O = ADP + phosphate + H(+)</text>
        <dbReference type="Rhea" id="RHEA:13065"/>
        <dbReference type="ChEBI" id="CHEBI:15377"/>
        <dbReference type="ChEBI" id="CHEBI:15378"/>
        <dbReference type="ChEBI" id="CHEBI:30616"/>
        <dbReference type="ChEBI" id="CHEBI:43474"/>
        <dbReference type="ChEBI" id="CHEBI:456216"/>
        <dbReference type="EC" id="3.6.4.13"/>
    </reaction>
</comment>
<evidence type="ECO:0000259" key="16">
    <source>
        <dbReference type="PROSITE" id="PS51192"/>
    </source>
</evidence>
<dbReference type="Pfam" id="PF00270">
    <property type="entry name" value="DEAD"/>
    <property type="match status" value="1"/>
</dbReference>
<dbReference type="GeneID" id="110983278"/>
<feature type="compositionally biased region" description="Low complexity" evidence="14">
    <location>
        <begin position="416"/>
        <end position="428"/>
    </location>
</feature>
<dbReference type="Pfam" id="PF00567">
    <property type="entry name" value="TUDOR"/>
    <property type="match status" value="2"/>
</dbReference>
<dbReference type="PROSITE" id="PS50176">
    <property type="entry name" value="ARM_REPEAT"/>
    <property type="match status" value="1"/>
</dbReference>
<keyword evidence="3" id="KW-0677">Repeat</keyword>
<dbReference type="PROSITE" id="PS51192">
    <property type="entry name" value="HELICASE_ATP_BIND_1"/>
    <property type="match status" value="1"/>
</dbReference>
<dbReference type="Gene3D" id="2.30.30.140">
    <property type="match status" value="3"/>
</dbReference>
<feature type="region of interest" description="Disordered" evidence="14">
    <location>
        <begin position="400"/>
        <end position="447"/>
    </location>
</feature>
<dbReference type="SUPFAM" id="SSF49764">
    <property type="entry name" value="HSP20-like chaperones"/>
    <property type="match status" value="1"/>
</dbReference>
<keyword evidence="4" id="KW-0547">Nucleotide-binding</keyword>
<dbReference type="KEGG" id="aplc:110983278"/>
<dbReference type="InterPro" id="IPR035437">
    <property type="entry name" value="SNase_OB-fold_sf"/>
</dbReference>
<name>A0A8B7Z006_ACAPL</name>
<dbReference type="Proteomes" id="UP000694845">
    <property type="component" value="Unplaced"/>
</dbReference>
<evidence type="ECO:0000256" key="13">
    <source>
        <dbReference type="PROSITE-ProRule" id="PRU00259"/>
    </source>
</evidence>
<evidence type="ECO:0000259" key="17">
    <source>
        <dbReference type="PROSITE" id="PS51194"/>
    </source>
</evidence>
<feature type="domain" description="Helicase ATP-binding" evidence="16">
    <location>
        <begin position="702"/>
        <end position="891"/>
    </location>
</feature>
<evidence type="ECO:0000256" key="11">
    <source>
        <dbReference type="ARBA" id="ARBA00023254"/>
    </source>
</evidence>
<evidence type="ECO:0000256" key="14">
    <source>
        <dbReference type="SAM" id="MobiDB-lite"/>
    </source>
</evidence>
<accession>A0A8B7Z006</accession>
<evidence type="ECO:0000259" key="15">
    <source>
        <dbReference type="PROSITE" id="PS50304"/>
    </source>
</evidence>
<feature type="repeat" description="ARM" evidence="13">
    <location>
        <begin position="1740"/>
        <end position="1783"/>
    </location>
</feature>
<evidence type="ECO:0000256" key="6">
    <source>
        <dbReference type="ARBA" id="ARBA00022801"/>
    </source>
</evidence>
<dbReference type="InterPro" id="IPR001650">
    <property type="entry name" value="Helicase_C-like"/>
</dbReference>
<keyword evidence="11" id="KW-0469">Meiosis</keyword>
<dbReference type="SUPFAM" id="SSF52540">
    <property type="entry name" value="P-loop containing nucleoside triphosphate hydrolases"/>
    <property type="match status" value="2"/>
</dbReference>
<feature type="region of interest" description="Disordered" evidence="14">
    <location>
        <begin position="267"/>
        <end position="320"/>
    </location>
</feature>
<dbReference type="CDD" id="cd20435">
    <property type="entry name" value="Tudor_TDRD12_rpt2"/>
    <property type="match status" value="1"/>
</dbReference>
<dbReference type="GO" id="GO:0003724">
    <property type="term" value="F:RNA helicase activity"/>
    <property type="evidence" value="ECO:0007669"/>
    <property type="project" value="UniProtKB-EC"/>
</dbReference>
<evidence type="ECO:0000256" key="7">
    <source>
        <dbReference type="ARBA" id="ARBA00022806"/>
    </source>
</evidence>
<evidence type="ECO:0000256" key="3">
    <source>
        <dbReference type="ARBA" id="ARBA00022737"/>
    </source>
</evidence>
<proteinExistence type="predicted"/>
<dbReference type="SMART" id="SM00185">
    <property type="entry name" value="ARM"/>
    <property type="match status" value="4"/>
</dbReference>
<feature type="region of interest" description="Disordered" evidence="14">
    <location>
        <begin position="574"/>
        <end position="618"/>
    </location>
</feature>
<dbReference type="GO" id="GO:0016787">
    <property type="term" value="F:hydrolase activity"/>
    <property type="evidence" value="ECO:0007669"/>
    <property type="project" value="UniProtKB-KW"/>
</dbReference>
<dbReference type="GO" id="GO:0005524">
    <property type="term" value="F:ATP binding"/>
    <property type="evidence" value="ECO:0007669"/>
    <property type="project" value="UniProtKB-KW"/>
</dbReference>
<evidence type="ECO:0000256" key="12">
    <source>
        <dbReference type="ARBA" id="ARBA00047984"/>
    </source>
</evidence>
<evidence type="ECO:0000256" key="5">
    <source>
        <dbReference type="ARBA" id="ARBA00022782"/>
    </source>
</evidence>
<dbReference type="PROSITE" id="PS51203">
    <property type="entry name" value="CS"/>
    <property type="match status" value="1"/>
</dbReference>
<dbReference type="InterPro" id="IPR011989">
    <property type="entry name" value="ARM-like"/>
</dbReference>
<dbReference type="EC" id="3.6.4.13" evidence="1"/>
<feature type="domain" description="CS" evidence="18">
    <location>
        <begin position="1990"/>
        <end position="2077"/>
    </location>
</feature>
<feature type="compositionally biased region" description="Polar residues" evidence="14">
    <location>
        <begin position="502"/>
        <end position="526"/>
    </location>
</feature>
<dbReference type="InterPro" id="IPR044742">
    <property type="entry name" value="DEAD/DEAH_RhlB"/>
</dbReference>
<dbReference type="CDD" id="cd00268">
    <property type="entry name" value="DEADc"/>
    <property type="match status" value="1"/>
</dbReference>
<keyword evidence="5" id="KW-0221">Differentiation</keyword>
<keyword evidence="6" id="KW-0378">Hydrolase</keyword>
<dbReference type="SMART" id="SM00487">
    <property type="entry name" value="DEXDc"/>
    <property type="match status" value="1"/>
</dbReference>
<dbReference type="Gene3D" id="3.40.50.300">
    <property type="entry name" value="P-loop containing nucleotide triphosphate hydrolases"/>
    <property type="match status" value="2"/>
</dbReference>
<feature type="domain" description="Helicase C-terminal" evidence="17">
    <location>
        <begin position="922"/>
        <end position="1080"/>
    </location>
</feature>
<keyword evidence="8" id="KW-0067">ATP-binding</keyword>
<dbReference type="SMART" id="SM00333">
    <property type="entry name" value="TUDOR"/>
    <property type="match status" value="2"/>
</dbReference>
<dbReference type="Gene3D" id="2.40.50.90">
    <property type="match status" value="3"/>
</dbReference>
<feature type="domain" description="Tudor" evidence="15">
    <location>
        <begin position="1441"/>
        <end position="1500"/>
    </location>
</feature>
<dbReference type="InterPro" id="IPR014001">
    <property type="entry name" value="Helicase_ATP-bd"/>
</dbReference>
<dbReference type="InterPro" id="IPR027417">
    <property type="entry name" value="P-loop_NTPase"/>
</dbReference>
<reference evidence="20" key="1">
    <citation type="submission" date="2025-08" db="UniProtKB">
        <authorList>
            <consortium name="RefSeq"/>
        </authorList>
    </citation>
    <scope>IDENTIFICATION</scope>
</reference>
<dbReference type="Gene3D" id="1.25.10.10">
    <property type="entry name" value="Leucine-rich Repeat Variant"/>
    <property type="match status" value="1"/>
</dbReference>
<dbReference type="InterPro" id="IPR011545">
    <property type="entry name" value="DEAD/DEAH_box_helicase_dom"/>
</dbReference>
<evidence type="ECO:0000313" key="19">
    <source>
        <dbReference type="Proteomes" id="UP000694845"/>
    </source>
</evidence>
<feature type="region of interest" description="Disordered" evidence="14">
    <location>
        <begin position="347"/>
        <end position="387"/>
    </location>
</feature>
<feature type="region of interest" description="Disordered" evidence="14">
    <location>
        <begin position="2109"/>
        <end position="2174"/>
    </location>
</feature>
<dbReference type="OrthoDB" id="249932at2759"/>
<evidence type="ECO:0000259" key="18">
    <source>
        <dbReference type="PROSITE" id="PS51203"/>
    </source>
</evidence>
<keyword evidence="19" id="KW-1185">Reference proteome</keyword>
<feature type="compositionally biased region" description="Basic and acidic residues" evidence="14">
    <location>
        <begin position="485"/>
        <end position="498"/>
    </location>
</feature>
<dbReference type="GO" id="GO:0007283">
    <property type="term" value="P:spermatogenesis"/>
    <property type="evidence" value="ECO:0007669"/>
    <property type="project" value="UniProtKB-KW"/>
</dbReference>
<dbReference type="InterPro" id="IPR016024">
    <property type="entry name" value="ARM-type_fold"/>
</dbReference>
<dbReference type="PROSITE" id="PS51194">
    <property type="entry name" value="HELICASE_CTER"/>
    <property type="match status" value="1"/>
</dbReference>
<dbReference type="RefSeq" id="XP_022098100.1">
    <property type="nucleotide sequence ID" value="XM_022242408.1"/>
</dbReference>